<feature type="domain" description="Glycosyl hydrolase family 31 C-terminal" evidence="15">
    <location>
        <begin position="696"/>
        <end position="784"/>
    </location>
</feature>
<name>A0A1B6GNL0_9HEMI</name>
<dbReference type="FunFam" id="3.20.20.80:FF:000039">
    <property type="entry name" value="Glucosidase, alpha neutral C"/>
    <property type="match status" value="1"/>
</dbReference>
<keyword evidence="5 10" id="KW-0378">Hydrolase</keyword>
<protein>
    <recommendedName>
        <fullName evidence="9">Glucosidase II subunit alpha</fullName>
    </recommendedName>
</protein>
<dbReference type="GO" id="GO:0005975">
    <property type="term" value="P:carbohydrate metabolic process"/>
    <property type="evidence" value="ECO:0007669"/>
    <property type="project" value="InterPro"/>
</dbReference>
<proteinExistence type="inferred from homology"/>
<dbReference type="PROSITE" id="PS00129">
    <property type="entry name" value="GLYCOSYL_HYDROL_F31_1"/>
    <property type="match status" value="1"/>
</dbReference>
<dbReference type="InterPro" id="IPR025887">
    <property type="entry name" value="Glyco_hydro_31_N_dom"/>
</dbReference>
<evidence type="ECO:0000259" key="15">
    <source>
        <dbReference type="Pfam" id="PF21365"/>
    </source>
</evidence>
<evidence type="ECO:0000256" key="11">
    <source>
        <dbReference type="SAM" id="MobiDB-lite"/>
    </source>
</evidence>
<keyword evidence="7" id="KW-0325">Glycoprotein</keyword>
<dbReference type="InterPro" id="IPR030458">
    <property type="entry name" value="Glyco_hydro_31_AS"/>
</dbReference>
<feature type="signal peptide" evidence="12">
    <location>
        <begin position="1"/>
        <end position="25"/>
    </location>
</feature>
<comment type="subcellular location">
    <subcellularLocation>
        <location evidence="1">Endoplasmic reticulum</location>
    </subcellularLocation>
</comment>
<feature type="domain" description="Glycoside hydrolase family 31 TIM barrel" evidence="13">
    <location>
        <begin position="356"/>
        <end position="687"/>
    </location>
</feature>
<dbReference type="Pfam" id="PF21365">
    <property type="entry name" value="Glyco_hydro_31_3rd"/>
    <property type="match status" value="1"/>
</dbReference>
<sequence>MIVVLRQPSWSVVAMVWLMCSPVLTVDRNNFKNCEQSSFCRRCRKMEVGRSSYELQLDTIQVSESQVVGDLVNADNGVHFRLVLTSLTDGRWRLEVDEAQPTRTRYRVQHVLHQEPPNAKLELVEKTENSVTVKSGVNKAVLLGAPFRLDMYSSDLLILSVNARGLFRFEHHRTKSPPREEGEPEDPQEITDPGAWEENYKSHHDSKPRGPEAVALDFSFLGAEQAYGVPEHADSLPLKSTGKGDPYRLYNLDVFEYEINTNMALYAAVPFIIAHSTSHSAGVFWHNTAETWVDVASNTDNNVVSSIVNFVSGSNKEPQVDVHFMSESGIIDVFFMMGPTPHDVFRQYSGLTGTAPLPPYFALGYHQCRWNYNDQEDVDMVNRGFDHYDLPMDVIWLDIEHTDNKKYFTWDNYKFSKPLDMQNNLTAVGRKLVVIADPHIKRDGGYFVHNDLEAKGFYTKNKDGNDYEGWCWPGSSSYPDLVNPEVRDYLSDRYSLANYQGSSENLFIWNDMNEPSVFNGPEVTMPKDCKHFGDLEHRDIHNQYGHLQLMSTYKGLLNRAGEPDPAKRKRPFILTRSGFAGSQRYAAIWTGDNAAEWSHLAISIPMCLSLAISGYSFCGADVGGFFKYPDSELFMRWYQTGAFLPFYRAHSHLDTKRREPWLYDAQTLAVVRDALRLRYTFLPYWYTVFYQHNMTGAPVVRPLWVEFPHDRPSFTIDNQLIIGNAVMARPVTESKVQQVPVYFPGADEIWYDLDTFQAYHTNAVVNVPVDINKVPHYQRGGTIVPRRFRVRRSSSLTHQDPYTLIVALGINGTAHGNLYIDDGETFQYLYNKQGLYLEFKFENNQLTSSFALPNHHYPTKAWVERVVIVGLPPGTKKATAITSDGKSAELETTYDSALQLLTVRKPGLSLASEWKISLL</sequence>
<evidence type="ECO:0000256" key="1">
    <source>
        <dbReference type="ARBA" id="ARBA00004240"/>
    </source>
</evidence>
<dbReference type="Pfam" id="PF13802">
    <property type="entry name" value="Gal_mutarotas_2"/>
    <property type="match status" value="1"/>
</dbReference>
<feature type="region of interest" description="Disordered" evidence="11">
    <location>
        <begin position="172"/>
        <end position="209"/>
    </location>
</feature>
<evidence type="ECO:0000256" key="2">
    <source>
        <dbReference type="ARBA" id="ARBA00004833"/>
    </source>
</evidence>
<evidence type="ECO:0000256" key="6">
    <source>
        <dbReference type="ARBA" id="ARBA00022824"/>
    </source>
</evidence>
<keyword evidence="8 10" id="KW-0326">Glycosidase</keyword>
<feature type="compositionally biased region" description="Basic and acidic residues" evidence="11">
    <location>
        <begin position="198"/>
        <end position="209"/>
    </location>
</feature>
<dbReference type="GO" id="GO:0005783">
    <property type="term" value="C:endoplasmic reticulum"/>
    <property type="evidence" value="ECO:0007669"/>
    <property type="project" value="UniProtKB-SubCell"/>
</dbReference>
<dbReference type="Pfam" id="PF01055">
    <property type="entry name" value="Glyco_hydro_31_2nd"/>
    <property type="match status" value="1"/>
</dbReference>
<comment type="pathway">
    <text evidence="2">Glycan metabolism; N-glycan metabolism.</text>
</comment>
<dbReference type="FunFam" id="2.60.40.1180:FF:000023">
    <property type="entry name" value="neutral alpha-glucosidase AB isoform X2"/>
    <property type="match status" value="1"/>
</dbReference>
<reference evidence="16" key="1">
    <citation type="submission" date="2015-11" db="EMBL/GenBank/DDBJ databases">
        <title>De novo transcriptome assembly of four potential Pierce s Disease insect vectors from Arizona vineyards.</title>
        <authorList>
            <person name="Tassone E.E."/>
        </authorList>
    </citation>
    <scope>NUCLEOTIDE SEQUENCE</scope>
</reference>
<keyword evidence="6" id="KW-0256">Endoplasmic reticulum</keyword>
<evidence type="ECO:0000259" key="14">
    <source>
        <dbReference type="Pfam" id="PF13802"/>
    </source>
</evidence>
<dbReference type="SUPFAM" id="SSF51445">
    <property type="entry name" value="(Trans)glycosidases"/>
    <property type="match status" value="1"/>
</dbReference>
<evidence type="ECO:0000256" key="12">
    <source>
        <dbReference type="SAM" id="SignalP"/>
    </source>
</evidence>
<evidence type="ECO:0000256" key="10">
    <source>
        <dbReference type="RuleBase" id="RU361185"/>
    </source>
</evidence>
<organism evidence="16">
    <name type="scientific">Cuerna arida</name>
    <dbReference type="NCBI Taxonomy" id="1464854"/>
    <lineage>
        <taxon>Eukaryota</taxon>
        <taxon>Metazoa</taxon>
        <taxon>Ecdysozoa</taxon>
        <taxon>Arthropoda</taxon>
        <taxon>Hexapoda</taxon>
        <taxon>Insecta</taxon>
        <taxon>Pterygota</taxon>
        <taxon>Neoptera</taxon>
        <taxon>Paraneoptera</taxon>
        <taxon>Hemiptera</taxon>
        <taxon>Auchenorrhyncha</taxon>
        <taxon>Membracoidea</taxon>
        <taxon>Cicadellidae</taxon>
        <taxon>Cicadellinae</taxon>
        <taxon>Proconiini</taxon>
        <taxon>Cuerna</taxon>
    </lineage>
</organism>
<dbReference type="CDD" id="cd14752">
    <property type="entry name" value="GH31_N"/>
    <property type="match status" value="1"/>
</dbReference>
<dbReference type="InterPro" id="IPR048395">
    <property type="entry name" value="Glyco_hydro_31_C"/>
</dbReference>
<dbReference type="InterPro" id="IPR000322">
    <property type="entry name" value="Glyco_hydro_31_TIM"/>
</dbReference>
<dbReference type="PANTHER" id="PTHR22762">
    <property type="entry name" value="ALPHA-GLUCOSIDASE"/>
    <property type="match status" value="1"/>
</dbReference>
<dbReference type="Gene3D" id="2.60.40.1180">
    <property type="entry name" value="Golgi alpha-mannosidase II"/>
    <property type="match status" value="2"/>
</dbReference>
<feature type="chain" id="PRO_5008583750" description="Glucosidase II subunit alpha" evidence="12">
    <location>
        <begin position="26"/>
        <end position="919"/>
    </location>
</feature>
<evidence type="ECO:0000313" key="16">
    <source>
        <dbReference type="EMBL" id="JAS63990.1"/>
    </source>
</evidence>
<dbReference type="PANTHER" id="PTHR22762:SF54">
    <property type="entry name" value="BCDNA.GH04962"/>
    <property type="match status" value="1"/>
</dbReference>
<dbReference type="GO" id="GO:0006491">
    <property type="term" value="P:N-glycan processing"/>
    <property type="evidence" value="ECO:0007669"/>
    <property type="project" value="TreeGrafter"/>
</dbReference>
<dbReference type="Gene3D" id="3.20.20.80">
    <property type="entry name" value="Glycosidases"/>
    <property type="match status" value="2"/>
</dbReference>
<evidence type="ECO:0000256" key="4">
    <source>
        <dbReference type="ARBA" id="ARBA00022729"/>
    </source>
</evidence>
<feature type="domain" description="Glycoside hydrolase family 31 N-terminal" evidence="14">
    <location>
        <begin position="82"/>
        <end position="294"/>
    </location>
</feature>
<evidence type="ECO:0000256" key="8">
    <source>
        <dbReference type="ARBA" id="ARBA00023295"/>
    </source>
</evidence>
<dbReference type="GO" id="GO:0090599">
    <property type="term" value="F:alpha-glucosidase activity"/>
    <property type="evidence" value="ECO:0007669"/>
    <property type="project" value="TreeGrafter"/>
</dbReference>
<dbReference type="InterPro" id="IPR013780">
    <property type="entry name" value="Glyco_hydro_b"/>
</dbReference>
<gene>
    <name evidence="16" type="ORF">g.32594</name>
</gene>
<dbReference type="SUPFAM" id="SSF74650">
    <property type="entry name" value="Galactose mutarotase-like"/>
    <property type="match status" value="1"/>
</dbReference>
<accession>A0A1B6GNL0</accession>
<evidence type="ECO:0000256" key="5">
    <source>
        <dbReference type="ARBA" id="ARBA00022801"/>
    </source>
</evidence>
<dbReference type="EMBL" id="GECZ01005779">
    <property type="protein sequence ID" value="JAS63990.1"/>
    <property type="molecule type" value="Transcribed_RNA"/>
</dbReference>
<dbReference type="InterPro" id="IPR017853">
    <property type="entry name" value="GH"/>
</dbReference>
<dbReference type="SUPFAM" id="SSF51011">
    <property type="entry name" value="Glycosyl hydrolase domain"/>
    <property type="match status" value="1"/>
</dbReference>
<dbReference type="AlphaFoldDB" id="A0A1B6GNL0"/>
<evidence type="ECO:0000259" key="13">
    <source>
        <dbReference type="Pfam" id="PF01055"/>
    </source>
</evidence>
<evidence type="ECO:0000256" key="3">
    <source>
        <dbReference type="ARBA" id="ARBA00007806"/>
    </source>
</evidence>
<dbReference type="Gene3D" id="2.60.40.1760">
    <property type="entry name" value="glycosyl hydrolase (family 31)"/>
    <property type="match status" value="1"/>
</dbReference>
<evidence type="ECO:0000256" key="9">
    <source>
        <dbReference type="ARBA" id="ARBA00042895"/>
    </source>
</evidence>
<keyword evidence="4 12" id="KW-0732">Signal</keyword>
<evidence type="ECO:0000256" key="7">
    <source>
        <dbReference type="ARBA" id="ARBA00023180"/>
    </source>
</evidence>
<dbReference type="GO" id="GO:0030246">
    <property type="term" value="F:carbohydrate binding"/>
    <property type="evidence" value="ECO:0007669"/>
    <property type="project" value="InterPro"/>
</dbReference>
<comment type="similarity">
    <text evidence="3 10">Belongs to the glycosyl hydrolase 31 family.</text>
</comment>
<dbReference type="CDD" id="cd06603">
    <property type="entry name" value="GH31_GANC_GANAB_alpha"/>
    <property type="match status" value="1"/>
</dbReference>
<dbReference type="InterPro" id="IPR011013">
    <property type="entry name" value="Gal_mutarotase_sf_dom"/>
</dbReference>